<keyword evidence="10" id="KW-0479">Metal-binding</keyword>
<dbReference type="GO" id="GO:0061630">
    <property type="term" value="F:ubiquitin protein ligase activity"/>
    <property type="evidence" value="ECO:0007669"/>
    <property type="project" value="UniProtKB-EC"/>
</dbReference>
<evidence type="ECO:0000256" key="7">
    <source>
        <dbReference type="ARBA" id="ARBA00022593"/>
    </source>
</evidence>
<dbReference type="GO" id="GO:0016874">
    <property type="term" value="F:ligase activity"/>
    <property type="evidence" value="ECO:0007669"/>
    <property type="project" value="UniProtKB-KW"/>
</dbReference>
<keyword evidence="15" id="KW-1133">Transmembrane helix</keyword>
<keyword evidence="20" id="KW-0436">Ligase</keyword>
<evidence type="ECO:0000256" key="16">
    <source>
        <dbReference type="ARBA" id="ARBA00023136"/>
    </source>
</evidence>
<name>A0A131XZY1_IXORI</name>
<keyword evidence="6" id="KW-0813">Transport</keyword>
<evidence type="ECO:0000256" key="5">
    <source>
        <dbReference type="ARBA" id="ARBA00012483"/>
    </source>
</evidence>
<dbReference type="PANTHER" id="PTHR23350">
    <property type="entry name" value="PEROXISOME ASSEMBLY PROTEIN 10"/>
    <property type="match status" value="1"/>
</dbReference>
<evidence type="ECO:0000256" key="8">
    <source>
        <dbReference type="ARBA" id="ARBA00022679"/>
    </source>
</evidence>
<dbReference type="Pfam" id="PF04757">
    <property type="entry name" value="Pex2_Pex12"/>
    <property type="match status" value="1"/>
</dbReference>
<keyword evidence="17" id="KW-0576">Peroxisome</keyword>
<dbReference type="SUPFAM" id="SSF57850">
    <property type="entry name" value="RING/U-box"/>
    <property type="match status" value="1"/>
</dbReference>
<dbReference type="EMBL" id="GEFM01004021">
    <property type="protein sequence ID" value="JAP71775.1"/>
    <property type="molecule type" value="mRNA"/>
</dbReference>
<evidence type="ECO:0000256" key="14">
    <source>
        <dbReference type="ARBA" id="ARBA00022927"/>
    </source>
</evidence>
<dbReference type="PROSITE" id="PS00518">
    <property type="entry name" value="ZF_RING_1"/>
    <property type="match status" value="1"/>
</dbReference>
<evidence type="ECO:0000256" key="15">
    <source>
        <dbReference type="ARBA" id="ARBA00022989"/>
    </source>
</evidence>
<dbReference type="Gene3D" id="3.30.40.10">
    <property type="entry name" value="Zinc/RING finger domain, C3HC4 (zinc finger)"/>
    <property type="match status" value="1"/>
</dbReference>
<feature type="domain" description="RING-type" evidence="19">
    <location>
        <begin position="215"/>
        <end position="253"/>
    </location>
</feature>
<evidence type="ECO:0000256" key="10">
    <source>
        <dbReference type="ARBA" id="ARBA00022723"/>
    </source>
</evidence>
<keyword evidence="7" id="KW-0962">Peroxisome biogenesis</keyword>
<evidence type="ECO:0000256" key="4">
    <source>
        <dbReference type="ARBA" id="ARBA00008704"/>
    </source>
</evidence>
<keyword evidence="8" id="KW-0808">Transferase</keyword>
<evidence type="ECO:0000313" key="20">
    <source>
        <dbReference type="EMBL" id="JAP71775.1"/>
    </source>
</evidence>
<comment type="catalytic activity">
    <reaction evidence="1">
        <text>S-ubiquitinyl-[E2 ubiquitin-conjugating enzyme]-L-cysteine + [acceptor protein]-L-lysine = [E2 ubiquitin-conjugating enzyme]-L-cysteine + N(6)-ubiquitinyl-[acceptor protein]-L-lysine.</text>
        <dbReference type="EC" id="2.3.2.27"/>
    </reaction>
</comment>
<accession>A0A131XZY1</accession>
<proteinExistence type="evidence at transcript level"/>
<evidence type="ECO:0000256" key="12">
    <source>
        <dbReference type="ARBA" id="ARBA00022786"/>
    </source>
</evidence>
<dbReference type="PROSITE" id="PS50089">
    <property type="entry name" value="ZF_RING_2"/>
    <property type="match status" value="1"/>
</dbReference>
<reference evidence="20" key="1">
    <citation type="submission" date="2016-02" db="EMBL/GenBank/DDBJ databases">
        <title>RNAseq analyses of the midgut from blood- or serum-fed Ixodes ricinus ticks.</title>
        <authorList>
            <person name="Perner J."/>
            <person name="Provaznik J."/>
            <person name="Schrenkova J."/>
            <person name="Urbanova V."/>
            <person name="Ribeiro J.M."/>
            <person name="Kopacek P."/>
        </authorList>
    </citation>
    <scope>NUCLEOTIDE SEQUENCE</scope>
    <source>
        <tissue evidence="20">Gut</tissue>
    </source>
</reference>
<comment type="pathway">
    <text evidence="3">Protein modification; protein ubiquitination.</text>
</comment>
<protein>
    <recommendedName>
        <fullName evidence="5">RING-type E3 ubiquitin transferase</fullName>
        <ecNumber evidence="5">2.3.2.27</ecNumber>
    </recommendedName>
</protein>
<dbReference type="Pfam" id="PF13923">
    <property type="entry name" value="zf-C3HC4_2"/>
    <property type="match status" value="1"/>
</dbReference>
<evidence type="ECO:0000256" key="2">
    <source>
        <dbReference type="ARBA" id="ARBA00004585"/>
    </source>
</evidence>
<dbReference type="InterPro" id="IPR025654">
    <property type="entry name" value="PEX2/10"/>
</dbReference>
<dbReference type="PANTHER" id="PTHR23350:SF0">
    <property type="entry name" value="PEROXISOME BIOGENESIS FACTOR 10"/>
    <property type="match status" value="1"/>
</dbReference>
<dbReference type="InterPro" id="IPR006845">
    <property type="entry name" value="Pex_N"/>
</dbReference>
<evidence type="ECO:0000256" key="3">
    <source>
        <dbReference type="ARBA" id="ARBA00004906"/>
    </source>
</evidence>
<dbReference type="InterPro" id="IPR013083">
    <property type="entry name" value="Znf_RING/FYVE/PHD"/>
</dbReference>
<dbReference type="FunFam" id="3.30.40.10:FF:001458">
    <property type="entry name" value="Peroxisome assembly protein, putative"/>
    <property type="match status" value="1"/>
</dbReference>
<dbReference type="GO" id="GO:0016558">
    <property type="term" value="P:protein import into peroxisome matrix"/>
    <property type="evidence" value="ECO:0007669"/>
    <property type="project" value="InterPro"/>
</dbReference>
<sequence length="268" mass="30325">MSRFEPALQPEILRAHQKDEQHIASLQKEVSEVARSALGIRRWMLWRSEIDAISSFLYYCATTLSGLQTLGEEYVHILQVNRSLKSIPSVSRRTLSVALHTFGGALTSALLNLLTSARGADLNALRTVLGRSQQIHLILFYLLGRYHSPANRVAGIRYVLVRKWLSNPQVARCYKVLGWLSLIEFVVSLTREVRAFTTASEDDNVDEARSPNYSCCMCVDGARRPTVIPCGHVFCWYCIAGWLRAKKECPLCRMQCEPQRAVLLRNVT</sequence>
<keyword evidence="14" id="KW-0653">Protein transport</keyword>
<dbReference type="AlphaFoldDB" id="A0A131XZY1"/>
<evidence type="ECO:0000256" key="11">
    <source>
        <dbReference type="ARBA" id="ARBA00022771"/>
    </source>
</evidence>
<organism evidence="20">
    <name type="scientific">Ixodes ricinus</name>
    <name type="common">Common tick</name>
    <name type="synonym">Acarus ricinus</name>
    <dbReference type="NCBI Taxonomy" id="34613"/>
    <lineage>
        <taxon>Eukaryota</taxon>
        <taxon>Metazoa</taxon>
        <taxon>Ecdysozoa</taxon>
        <taxon>Arthropoda</taxon>
        <taxon>Chelicerata</taxon>
        <taxon>Arachnida</taxon>
        <taxon>Acari</taxon>
        <taxon>Parasitiformes</taxon>
        <taxon>Ixodida</taxon>
        <taxon>Ixodoidea</taxon>
        <taxon>Ixodidae</taxon>
        <taxon>Ixodinae</taxon>
        <taxon>Ixodes</taxon>
    </lineage>
</organism>
<keyword evidence="11 18" id="KW-0863">Zinc-finger</keyword>
<keyword evidence="16" id="KW-0472">Membrane</keyword>
<dbReference type="EC" id="2.3.2.27" evidence="5"/>
<keyword evidence="12" id="KW-0833">Ubl conjugation pathway</keyword>
<dbReference type="InterPro" id="IPR001841">
    <property type="entry name" value="Znf_RING"/>
</dbReference>
<evidence type="ECO:0000256" key="17">
    <source>
        <dbReference type="ARBA" id="ARBA00023140"/>
    </source>
</evidence>
<evidence type="ECO:0000256" key="9">
    <source>
        <dbReference type="ARBA" id="ARBA00022692"/>
    </source>
</evidence>
<comment type="similarity">
    <text evidence="4">Belongs to the pex2/pex10/pex12 family.</text>
</comment>
<dbReference type="GO" id="GO:0008270">
    <property type="term" value="F:zinc ion binding"/>
    <property type="evidence" value="ECO:0007669"/>
    <property type="project" value="UniProtKB-KW"/>
</dbReference>
<evidence type="ECO:0000256" key="18">
    <source>
        <dbReference type="PROSITE-ProRule" id="PRU00175"/>
    </source>
</evidence>
<evidence type="ECO:0000259" key="19">
    <source>
        <dbReference type="PROSITE" id="PS50089"/>
    </source>
</evidence>
<dbReference type="SMART" id="SM00184">
    <property type="entry name" value="RING"/>
    <property type="match status" value="1"/>
</dbReference>
<keyword evidence="13" id="KW-0862">Zinc</keyword>
<evidence type="ECO:0000256" key="1">
    <source>
        <dbReference type="ARBA" id="ARBA00000900"/>
    </source>
</evidence>
<comment type="subcellular location">
    <subcellularLocation>
        <location evidence="2">Peroxisome membrane</location>
        <topology evidence="2">Multi-pass membrane protein</topology>
    </subcellularLocation>
</comment>
<dbReference type="GO" id="GO:0005778">
    <property type="term" value="C:peroxisomal membrane"/>
    <property type="evidence" value="ECO:0007669"/>
    <property type="project" value="UniProtKB-SubCell"/>
</dbReference>
<keyword evidence="9" id="KW-0812">Transmembrane</keyword>
<evidence type="ECO:0000256" key="6">
    <source>
        <dbReference type="ARBA" id="ARBA00022448"/>
    </source>
</evidence>
<dbReference type="InterPro" id="IPR017907">
    <property type="entry name" value="Znf_RING_CS"/>
</dbReference>
<evidence type="ECO:0000256" key="13">
    <source>
        <dbReference type="ARBA" id="ARBA00022833"/>
    </source>
</evidence>